<evidence type="ECO:0000313" key="2">
    <source>
        <dbReference type="EMBL" id="MFD0851729.1"/>
    </source>
</evidence>
<evidence type="ECO:0000313" key="3">
    <source>
        <dbReference type="Proteomes" id="UP001597083"/>
    </source>
</evidence>
<dbReference type="Proteomes" id="UP001597083">
    <property type="component" value="Unassembled WGS sequence"/>
</dbReference>
<name>A0ABW3CB96_9ACTN</name>
<dbReference type="EMBL" id="JBHTIR010000731">
    <property type="protein sequence ID" value="MFD0851729.1"/>
    <property type="molecule type" value="Genomic_DNA"/>
</dbReference>
<keyword evidence="1" id="KW-0472">Membrane</keyword>
<protein>
    <submittedName>
        <fullName evidence="2">ABC transporter permease</fullName>
    </submittedName>
</protein>
<feature type="non-terminal residue" evidence="2">
    <location>
        <position position="171"/>
    </location>
</feature>
<accession>A0ABW3CB96</accession>
<organism evidence="2 3">
    <name type="scientific">Actinomadura adrarensis</name>
    <dbReference type="NCBI Taxonomy" id="1819600"/>
    <lineage>
        <taxon>Bacteria</taxon>
        <taxon>Bacillati</taxon>
        <taxon>Actinomycetota</taxon>
        <taxon>Actinomycetes</taxon>
        <taxon>Streptosporangiales</taxon>
        <taxon>Thermomonosporaceae</taxon>
        <taxon>Actinomadura</taxon>
    </lineage>
</organism>
<feature type="transmembrane region" description="Helical" evidence="1">
    <location>
        <begin position="149"/>
        <end position="170"/>
    </location>
</feature>
<proteinExistence type="predicted"/>
<reference evidence="3" key="1">
    <citation type="journal article" date="2019" name="Int. J. Syst. Evol. Microbiol.">
        <title>The Global Catalogue of Microorganisms (GCM) 10K type strain sequencing project: providing services to taxonomists for standard genome sequencing and annotation.</title>
        <authorList>
            <consortium name="The Broad Institute Genomics Platform"/>
            <consortium name="The Broad Institute Genome Sequencing Center for Infectious Disease"/>
            <person name="Wu L."/>
            <person name="Ma J."/>
        </authorList>
    </citation>
    <scope>NUCLEOTIDE SEQUENCE [LARGE SCALE GENOMIC DNA]</scope>
    <source>
        <strain evidence="3">JCM 31696</strain>
    </source>
</reference>
<evidence type="ECO:0000256" key="1">
    <source>
        <dbReference type="SAM" id="Phobius"/>
    </source>
</evidence>
<keyword evidence="3" id="KW-1185">Reference proteome</keyword>
<keyword evidence="1" id="KW-1133">Transmembrane helix</keyword>
<comment type="caution">
    <text evidence="2">The sequence shown here is derived from an EMBL/GenBank/DDBJ whole genome shotgun (WGS) entry which is preliminary data.</text>
</comment>
<keyword evidence="1" id="KW-0812">Transmembrane</keyword>
<sequence>MDGVNHVLHSRVRAINSPYSVQGVTPGAGLAQTMDLDVREGSLDRLGTGTIAVRENLGLKVGDTMSFAMADGTDVTQKVVAVYGRGLGFGDLTLPYDLVAAHSDSPMGTVLVSAPDVSKDALTKAVPAGVSVLTQAEAAGRPSGSTINYLALGLIAAFAGIAMVNTLAMAV</sequence>
<gene>
    <name evidence="2" type="ORF">ACFQ07_05835</name>
</gene>